<accession>A0ABQ1HJX6</accession>
<evidence type="ECO:0000313" key="2">
    <source>
        <dbReference type="EMBL" id="GGA78775.1"/>
    </source>
</evidence>
<organism evidence="2 3">
    <name type="scientific">Arenimonas soli</name>
    <dbReference type="NCBI Taxonomy" id="2269504"/>
    <lineage>
        <taxon>Bacteria</taxon>
        <taxon>Pseudomonadati</taxon>
        <taxon>Pseudomonadota</taxon>
        <taxon>Gammaproteobacteria</taxon>
        <taxon>Lysobacterales</taxon>
        <taxon>Lysobacteraceae</taxon>
        <taxon>Arenimonas</taxon>
    </lineage>
</organism>
<proteinExistence type="predicted"/>
<evidence type="ECO:0008006" key="4">
    <source>
        <dbReference type="Google" id="ProtNLM"/>
    </source>
</evidence>
<dbReference type="EMBL" id="BMKC01000002">
    <property type="protein sequence ID" value="GGA78775.1"/>
    <property type="molecule type" value="Genomic_DNA"/>
</dbReference>
<protein>
    <recommendedName>
        <fullName evidence="4">Lipoprotein</fullName>
    </recommendedName>
</protein>
<comment type="caution">
    <text evidence="2">The sequence shown here is derived from an EMBL/GenBank/DDBJ whole genome shotgun (WGS) entry which is preliminary data.</text>
</comment>
<keyword evidence="3" id="KW-1185">Reference proteome</keyword>
<keyword evidence="1" id="KW-0732">Signal</keyword>
<gene>
    <name evidence="2" type="ORF">GCM10011521_16230</name>
</gene>
<name>A0ABQ1HJX6_9GAMM</name>
<evidence type="ECO:0000313" key="3">
    <source>
        <dbReference type="Proteomes" id="UP000623419"/>
    </source>
</evidence>
<dbReference type="Proteomes" id="UP000623419">
    <property type="component" value="Unassembled WGS sequence"/>
</dbReference>
<evidence type="ECO:0000256" key="1">
    <source>
        <dbReference type="SAM" id="SignalP"/>
    </source>
</evidence>
<reference evidence="3" key="1">
    <citation type="journal article" date="2019" name="Int. J. Syst. Evol. Microbiol.">
        <title>The Global Catalogue of Microorganisms (GCM) 10K type strain sequencing project: providing services to taxonomists for standard genome sequencing and annotation.</title>
        <authorList>
            <consortium name="The Broad Institute Genomics Platform"/>
            <consortium name="The Broad Institute Genome Sequencing Center for Infectious Disease"/>
            <person name="Wu L."/>
            <person name="Ma J."/>
        </authorList>
    </citation>
    <scope>NUCLEOTIDE SEQUENCE [LARGE SCALE GENOMIC DNA]</scope>
    <source>
        <strain evidence="3">CGMCC 1.15905</strain>
    </source>
</reference>
<sequence length="128" mass="13583">MNFVDAAAALLLNLSGCAHAADPIVPDRFVAHWAGSPDACGSKADDLALRIGAKHIEYWESQGPIRASVTRGNEIALIAELHGEGEAWLATASFTLSDDGLQLVDRTTIPGREVVRHRCPGTAATRPN</sequence>
<feature type="chain" id="PRO_5046535961" description="Lipoprotein" evidence="1">
    <location>
        <begin position="21"/>
        <end position="128"/>
    </location>
</feature>
<feature type="signal peptide" evidence="1">
    <location>
        <begin position="1"/>
        <end position="20"/>
    </location>
</feature>